<keyword evidence="3" id="KW-0482">Metalloprotease</keyword>
<accession>A0A556MR12</accession>
<dbReference type="OrthoDB" id="9779573at2"/>
<keyword evidence="1" id="KW-0472">Membrane</keyword>
<dbReference type="GO" id="GO:0080120">
    <property type="term" value="P:CAAX-box protein maturation"/>
    <property type="evidence" value="ECO:0007669"/>
    <property type="project" value="UniProtKB-ARBA"/>
</dbReference>
<proteinExistence type="predicted"/>
<keyword evidence="4" id="KW-1185">Reference proteome</keyword>
<evidence type="ECO:0000313" key="3">
    <source>
        <dbReference type="EMBL" id="TSJ42282.1"/>
    </source>
</evidence>
<keyword evidence="3" id="KW-0645">Protease</keyword>
<gene>
    <name evidence="3" type="ORF">FO442_10970</name>
</gene>
<dbReference type="AlphaFoldDB" id="A0A556MR12"/>
<feature type="transmembrane region" description="Helical" evidence="1">
    <location>
        <begin position="156"/>
        <end position="176"/>
    </location>
</feature>
<feature type="transmembrane region" description="Helical" evidence="1">
    <location>
        <begin position="41"/>
        <end position="60"/>
    </location>
</feature>
<dbReference type="GO" id="GO:0008237">
    <property type="term" value="F:metallopeptidase activity"/>
    <property type="evidence" value="ECO:0007669"/>
    <property type="project" value="UniProtKB-KW"/>
</dbReference>
<dbReference type="GO" id="GO:0004175">
    <property type="term" value="F:endopeptidase activity"/>
    <property type="evidence" value="ECO:0007669"/>
    <property type="project" value="UniProtKB-ARBA"/>
</dbReference>
<keyword evidence="1" id="KW-0812">Transmembrane</keyword>
<sequence length="182" mass="20534">MSKWKVYLLGFATLLMAPLGWLLCGMPEISDFLQLEQLTGIWTGIGAEYGIVFGIFMLIVTNTETARKSFSVQHQLIRSMQLNIADILFLSLCAGFGEEILFRIAIQQWLHPVLASVAFVAIHGYINPKDWETTKYGLLVCLFITVLSYAISGEQGLWFCIAAHASYDFVLFYFWGRVQGSM</sequence>
<feature type="transmembrane region" description="Helical" evidence="1">
    <location>
        <begin position="109"/>
        <end position="126"/>
    </location>
</feature>
<dbReference type="RefSeq" id="WP_144333237.1">
    <property type="nucleotide sequence ID" value="NZ_VLPL01000005.1"/>
</dbReference>
<dbReference type="InterPro" id="IPR003675">
    <property type="entry name" value="Rce1/LyrA-like_dom"/>
</dbReference>
<dbReference type="Pfam" id="PF02517">
    <property type="entry name" value="Rce1-like"/>
    <property type="match status" value="1"/>
</dbReference>
<reference evidence="3 4" key="1">
    <citation type="submission" date="2019-07" db="EMBL/GenBank/DDBJ databases">
        <authorList>
            <person name="Huq M.A."/>
        </authorList>
    </citation>
    <scope>NUCLEOTIDE SEQUENCE [LARGE SCALE GENOMIC DNA]</scope>
    <source>
        <strain evidence="3 4">MAH-3</strain>
    </source>
</reference>
<dbReference type="GO" id="GO:0006508">
    <property type="term" value="P:proteolysis"/>
    <property type="evidence" value="ECO:0007669"/>
    <property type="project" value="UniProtKB-KW"/>
</dbReference>
<evidence type="ECO:0000313" key="4">
    <source>
        <dbReference type="Proteomes" id="UP000316008"/>
    </source>
</evidence>
<organism evidence="3 4">
    <name type="scientific">Fluviicola chungangensis</name>
    <dbReference type="NCBI Taxonomy" id="2597671"/>
    <lineage>
        <taxon>Bacteria</taxon>
        <taxon>Pseudomonadati</taxon>
        <taxon>Bacteroidota</taxon>
        <taxon>Flavobacteriia</taxon>
        <taxon>Flavobacteriales</taxon>
        <taxon>Crocinitomicaceae</taxon>
        <taxon>Fluviicola</taxon>
    </lineage>
</organism>
<name>A0A556MR12_9FLAO</name>
<feature type="transmembrane region" description="Helical" evidence="1">
    <location>
        <begin position="133"/>
        <end position="150"/>
    </location>
</feature>
<protein>
    <submittedName>
        <fullName evidence="3">CPBP family intramembrane metalloprotease</fullName>
    </submittedName>
</protein>
<keyword evidence="3" id="KW-0378">Hydrolase</keyword>
<evidence type="ECO:0000256" key="1">
    <source>
        <dbReference type="SAM" id="Phobius"/>
    </source>
</evidence>
<dbReference type="Proteomes" id="UP000316008">
    <property type="component" value="Unassembled WGS sequence"/>
</dbReference>
<feature type="domain" description="CAAX prenyl protease 2/Lysostaphin resistance protein A-like" evidence="2">
    <location>
        <begin position="83"/>
        <end position="170"/>
    </location>
</feature>
<evidence type="ECO:0000259" key="2">
    <source>
        <dbReference type="Pfam" id="PF02517"/>
    </source>
</evidence>
<keyword evidence="1" id="KW-1133">Transmembrane helix</keyword>
<comment type="caution">
    <text evidence="3">The sequence shown here is derived from an EMBL/GenBank/DDBJ whole genome shotgun (WGS) entry which is preliminary data.</text>
</comment>
<feature type="transmembrane region" description="Helical" evidence="1">
    <location>
        <begin position="80"/>
        <end position="97"/>
    </location>
</feature>
<dbReference type="EMBL" id="VLPL01000005">
    <property type="protein sequence ID" value="TSJ42282.1"/>
    <property type="molecule type" value="Genomic_DNA"/>
</dbReference>